<dbReference type="Proteomes" id="UP000238762">
    <property type="component" value="Unassembled WGS sequence"/>
</dbReference>
<dbReference type="PANTHER" id="PTHR39517:SF1">
    <property type="entry name" value="LIPID-A-DISACCHARIDE SYNTHASE"/>
    <property type="match status" value="1"/>
</dbReference>
<evidence type="ECO:0000313" key="1">
    <source>
        <dbReference type="EMBL" id="PSB02668.1"/>
    </source>
</evidence>
<gene>
    <name evidence="1" type="ORF">C7B64_12195</name>
</gene>
<feature type="non-terminal residue" evidence="1">
    <location>
        <position position="1"/>
    </location>
</feature>
<protein>
    <recommendedName>
        <fullName evidence="3">UDP-N-acetylglucosamine--N-acetylmuramyl-(Pentapeptide) pyrophosphoryl-undecaprenol N-acetylglucosamine transferase</fullName>
    </recommendedName>
</protein>
<comment type="caution">
    <text evidence="1">The sequence shown here is derived from an EMBL/GenBank/DDBJ whole genome shotgun (WGS) entry which is preliminary data.</text>
</comment>
<dbReference type="InterPro" id="IPR019994">
    <property type="entry name" value="Lipid-A-disac_synthase-rel_put"/>
</dbReference>
<reference evidence="1 2" key="2">
    <citation type="submission" date="2018-03" db="EMBL/GenBank/DDBJ databases">
        <title>The ancient ancestry and fast evolution of plastids.</title>
        <authorList>
            <person name="Moore K.R."/>
            <person name="Magnabosco C."/>
            <person name="Momper L."/>
            <person name="Gold D.A."/>
            <person name="Bosak T."/>
            <person name="Fournier G.P."/>
        </authorList>
    </citation>
    <scope>NUCLEOTIDE SEQUENCE [LARGE SCALE GENOMIC DNA]</scope>
    <source>
        <strain evidence="1 2">CCAP 1448/3</strain>
    </source>
</reference>
<evidence type="ECO:0008006" key="3">
    <source>
        <dbReference type="Google" id="ProtNLM"/>
    </source>
</evidence>
<proteinExistence type="predicted"/>
<reference evidence="1 2" key="1">
    <citation type="submission" date="2018-02" db="EMBL/GenBank/DDBJ databases">
        <authorList>
            <person name="Cohen D.B."/>
            <person name="Kent A.D."/>
        </authorList>
    </citation>
    <scope>NUCLEOTIDE SEQUENCE [LARGE SCALE GENOMIC DNA]</scope>
    <source>
        <strain evidence="1 2">CCAP 1448/3</strain>
    </source>
</reference>
<accession>A0A2T1C3B0</accession>
<keyword evidence="2" id="KW-1185">Reference proteome</keyword>
<sequence length="103" mass="10967">IAMAGTATEQFVGLGKPAIIMPGKGPQFTPQFAEAQTRLLGNSVILVEQPDRVGITINTLLGKPEIWSAIANNGIKRMGEPGAAHRIAQCLLDKLVANSQYIK</sequence>
<name>A0A2T1C3B0_9CYAN</name>
<dbReference type="AlphaFoldDB" id="A0A2T1C3B0"/>
<dbReference type="PANTHER" id="PTHR39517">
    <property type="entry name" value="SLL0192 PROTEIN"/>
    <property type="match status" value="1"/>
</dbReference>
<dbReference type="EMBL" id="PVWJ01000053">
    <property type="protein sequence ID" value="PSB02668.1"/>
    <property type="molecule type" value="Genomic_DNA"/>
</dbReference>
<evidence type="ECO:0000313" key="2">
    <source>
        <dbReference type="Proteomes" id="UP000238762"/>
    </source>
</evidence>
<organism evidence="1 2">
    <name type="scientific">Merismopedia glauca CCAP 1448/3</name>
    <dbReference type="NCBI Taxonomy" id="1296344"/>
    <lineage>
        <taxon>Bacteria</taxon>
        <taxon>Bacillati</taxon>
        <taxon>Cyanobacteriota</taxon>
        <taxon>Cyanophyceae</taxon>
        <taxon>Synechococcales</taxon>
        <taxon>Merismopediaceae</taxon>
        <taxon>Merismopedia</taxon>
    </lineage>
</organism>